<sequence length="351" mass="39334">MRALPLFQARAAAPRVIALTHHPERAGELRAAGATPIPGDLDARKSLKRLAGIARSVLHLAPPPRDGLDDRRTRALIATLRAPRRSIARAVQSPVMAQRLIRGYMRAFDTRTRHVLRDPSRAPSRRPGQRPSSFAKTSFIVPDGPFPTSIRQTSFRPGLRLVYASTTGVYGDCGGAWIDETRPARPENERARRRVSAERQLRAAGVESGWRVSIARIPGIYAGNRLPLARIERAQPALIESDDVYTNHIHADDLAGILVRALARGRPQRVINASDDTDLRMADYFDRVADAYGLPRVPRISRAEAQTRLEPITLSFMRESRRLSNARLKRELAYELRHPTVDDFLRTNARR</sequence>
<name>A0A158DN40_9BURK</name>
<dbReference type="Gene3D" id="3.40.50.720">
    <property type="entry name" value="NAD(P)-binding Rossmann-like Domain"/>
    <property type="match status" value="1"/>
</dbReference>
<dbReference type="PANTHER" id="PTHR48079:SF6">
    <property type="entry name" value="NAD(P)-BINDING DOMAIN-CONTAINING PROTEIN-RELATED"/>
    <property type="match status" value="1"/>
</dbReference>
<evidence type="ECO:0000259" key="2">
    <source>
        <dbReference type="Pfam" id="PF01370"/>
    </source>
</evidence>
<dbReference type="Proteomes" id="UP000071859">
    <property type="component" value="Unassembled WGS sequence"/>
</dbReference>
<reference evidence="3" key="1">
    <citation type="submission" date="2016-01" db="EMBL/GenBank/DDBJ databases">
        <authorList>
            <person name="Peeters C."/>
        </authorList>
    </citation>
    <scope>NUCLEOTIDE SEQUENCE</scope>
    <source>
        <strain evidence="3">LMG 29321</strain>
    </source>
</reference>
<feature type="domain" description="NAD-dependent epimerase/dehydratase" evidence="2">
    <location>
        <begin position="158"/>
        <end position="272"/>
    </location>
</feature>
<dbReference type="InterPro" id="IPR001509">
    <property type="entry name" value="Epimerase_deHydtase"/>
</dbReference>
<dbReference type="InterPro" id="IPR051783">
    <property type="entry name" value="NAD(P)-dependent_oxidoreduct"/>
</dbReference>
<accession>A0A158DN40</accession>
<dbReference type="SUPFAM" id="SSF51735">
    <property type="entry name" value="NAD(P)-binding Rossmann-fold domains"/>
    <property type="match status" value="1"/>
</dbReference>
<dbReference type="EMBL" id="FCOX02000033">
    <property type="protein sequence ID" value="SAK95167.1"/>
    <property type="molecule type" value="Genomic_DNA"/>
</dbReference>
<dbReference type="InterPro" id="IPR036291">
    <property type="entry name" value="NAD(P)-bd_dom_sf"/>
</dbReference>
<dbReference type="AlphaFoldDB" id="A0A158DN40"/>
<dbReference type="GO" id="GO:0005737">
    <property type="term" value="C:cytoplasm"/>
    <property type="evidence" value="ECO:0007669"/>
    <property type="project" value="TreeGrafter"/>
</dbReference>
<comment type="caution">
    <text evidence="3">The sequence shown here is derived from an EMBL/GenBank/DDBJ whole genome shotgun (WGS) entry which is preliminary data.</text>
</comment>
<dbReference type="Pfam" id="PF01370">
    <property type="entry name" value="Epimerase"/>
    <property type="match status" value="1"/>
</dbReference>
<evidence type="ECO:0000313" key="4">
    <source>
        <dbReference type="Proteomes" id="UP000071859"/>
    </source>
</evidence>
<evidence type="ECO:0000256" key="1">
    <source>
        <dbReference type="SAM" id="MobiDB-lite"/>
    </source>
</evidence>
<evidence type="ECO:0000313" key="3">
    <source>
        <dbReference type="EMBL" id="SAK95167.1"/>
    </source>
</evidence>
<gene>
    <name evidence="3" type="ORF">AWB78_05309</name>
</gene>
<organism evidence="3 4">
    <name type="scientific">Caballeronia calidae</name>
    <dbReference type="NCBI Taxonomy" id="1777139"/>
    <lineage>
        <taxon>Bacteria</taxon>
        <taxon>Pseudomonadati</taxon>
        <taxon>Pseudomonadota</taxon>
        <taxon>Betaproteobacteria</taxon>
        <taxon>Burkholderiales</taxon>
        <taxon>Burkholderiaceae</taxon>
        <taxon>Caballeronia</taxon>
    </lineage>
</organism>
<feature type="region of interest" description="Disordered" evidence="1">
    <location>
        <begin position="116"/>
        <end position="138"/>
    </location>
</feature>
<dbReference type="PANTHER" id="PTHR48079">
    <property type="entry name" value="PROTEIN YEEZ"/>
    <property type="match status" value="1"/>
</dbReference>
<dbReference type="GO" id="GO:0004029">
    <property type="term" value="F:aldehyde dehydrogenase (NAD+) activity"/>
    <property type="evidence" value="ECO:0007669"/>
    <property type="project" value="TreeGrafter"/>
</dbReference>
<protein>
    <submittedName>
        <fullName evidence="3">NAD-dependent epimerase/dehydratase</fullName>
    </submittedName>
</protein>
<keyword evidence="4" id="KW-1185">Reference proteome</keyword>
<proteinExistence type="predicted"/>